<evidence type="ECO:0000313" key="2">
    <source>
        <dbReference type="Proteomes" id="UP000024635"/>
    </source>
</evidence>
<dbReference type="EMBL" id="JARK01000510">
    <property type="protein sequence ID" value="EYC36301.1"/>
    <property type="molecule type" value="Genomic_DNA"/>
</dbReference>
<name>A0A016W9L2_9BILA</name>
<reference evidence="2" key="1">
    <citation type="journal article" date="2015" name="Nat. Genet.">
        <title>The genome and transcriptome of the zoonotic hookworm Ancylostoma ceylanicum identify infection-specific gene families.</title>
        <authorList>
            <person name="Schwarz E.M."/>
            <person name="Hu Y."/>
            <person name="Antoshechkin I."/>
            <person name="Miller M.M."/>
            <person name="Sternberg P.W."/>
            <person name="Aroian R.V."/>
        </authorList>
    </citation>
    <scope>NUCLEOTIDE SEQUENCE</scope>
    <source>
        <strain evidence="2">HY135</strain>
    </source>
</reference>
<gene>
    <name evidence="1" type="primary">Acey_s0910.g3001</name>
    <name evidence="1" type="ORF">Y032_0910g3001</name>
</gene>
<evidence type="ECO:0000313" key="1">
    <source>
        <dbReference type="EMBL" id="EYC36301.1"/>
    </source>
</evidence>
<comment type="caution">
    <text evidence="1">The sequence shown here is derived from an EMBL/GenBank/DDBJ whole genome shotgun (WGS) entry which is preliminary data.</text>
</comment>
<sequence>MSKLVGHRCRRGRQPAHSRTAPLRWSMNCTLDPPKNGFVVTLCDISYTFLESAWEGDQGYVDISNTRNEVTHCL</sequence>
<dbReference type="AlphaFoldDB" id="A0A016W9L2"/>
<organism evidence="1 2">
    <name type="scientific">Ancylostoma ceylanicum</name>
    <dbReference type="NCBI Taxonomy" id="53326"/>
    <lineage>
        <taxon>Eukaryota</taxon>
        <taxon>Metazoa</taxon>
        <taxon>Ecdysozoa</taxon>
        <taxon>Nematoda</taxon>
        <taxon>Chromadorea</taxon>
        <taxon>Rhabditida</taxon>
        <taxon>Rhabditina</taxon>
        <taxon>Rhabditomorpha</taxon>
        <taxon>Strongyloidea</taxon>
        <taxon>Ancylostomatidae</taxon>
        <taxon>Ancylostomatinae</taxon>
        <taxon>Ancylostoma</taxon>
    </lineage>
</organism>
<dbReference type="Proteomes" id="UP000024635">
    <property type="component" value="Unassembled WGS sequence"/>
</dbReference>
<accession>A0A016W9L2</accession>
<proteinExistence type="predicted"/>
<keyword evidence="2" id="KW-1185">Reference proteome</keyword>
<protein>
    <submittedName>
        <fullName evidence="1">Uncharacterized protein</fullName>
    </submittedName>
</protein>